<reference evidence="6" key="1">
    <citation type="journal article" date="2014" name="Front. Microbiol.">
        <title>High frequency of phylogenetically diverse reductive dehalogenase-homologous genes in deep subseafloor sedimentary metagenomes.</title>
        <authorList>
            <person name="Kawai M."/>
            <person name="Futagami T."/>
            <person name="Toyoda A."/>
            <person name="Takaki Y."/>
            <person name="Nishi S."/>
            <person name="Hori S."/>
            <person name="Arai W."/>
            <person name="Tsubouchi T."/>
            <person name="Morono Y."/>
            <person name="Uchiyama I."/>
            <person name="Ito T."/>
            <person name="Fujiyama A."/>
            <person name="Inagaki F."/>
            <person name="Takami H."/>
        </authorList>
    </citation>
    <scope>NUCLEOTIDE SEQUENCE</scope>
    <source>
        <strain evidence="6">Expedition CK06-06</strain>
    </source>
</reference>
<name>X1RW52_9ZZZZ</name>
<dbReference type="EMBL" id="BARW01005982">
    <property type="protein sequence ID" value="GAI84962.1"/>
    <property type="molecule type" value="Genomic_DNA"/>
</dbReference>
<proteinExistence type="predicted"/>
<dbReference type="InterPro" id="IPR027417">
    <property type="entry name" value="P-loop_NTPase"/>
</dbReference>
<gene>
    <name evidence="6" type="ORF">S12H4_12498</name>
</gene>
<keyword evidence="1" id="KW-0547">Nucleotide-binding</keyword>
<dbReference type="GO" id="GO:0004386">
    <property type="term" value="F:helicase activity"/>
    <property type="evidence" value="ECO:0007669"/>
    <property type="project" value="UniProtKB-KW"/>
</dbReference>
<evidence type="ECO:0000256" key="1">
    <source>
        <dbReference type="ARBA" id="ARBA00022741"/>
    </source>
</evidence>
<dbReference type="PANTHER" id="PTHR11274">
    <property type="entry name" value="RAD25/XP-B DNA REPAIR HELICASE"/>
    <property type="match status" value="1"/>
</dbReference>
<dbReference type="PROSITE" id="PS51192">
    <property type="entry name" value="HELICASE_ATP_BIND_1"/>
    <property type="match status" value="1"/>
</dbReference>
<dbReference type="CDD" id="cd17926">
    <property type="entry name" value="DEXHc_RE"/>
    <property type="match status" value="1"/>
</dbReference>
<dbReference type="PANTHER" id="PTHR11274:SF0">
    <property type="entry name" value="GENERAL TRANSCRIPTION AND DNA REPAIR FACTOR IIH HELICASE SUBUNIT XPB"/>
    <property type="match status" value="1"/>
</dbReference>
<evidence type="ECO:0000313" key="6">
    <source>
        <dbReference type="EMBL" id="GAI84962.1"/>
    </source>
</evidence>
<dbReference type="InterPro" id="IPR006935">
    <property type="entry name" value="Helicase/UvrB_N"/>
</dbReference>
<evidence type="ECO:0000256" key="4">
    <source>
        <dbReference type="ARBA" id="ARBA00022840"/>
    </source>
</evidence>
<comment type="caution">
    <text evidence="6">The sequence shown here is derived from an EMBL/GenBank/DDBJ whole genome shotgun (WGS) entry which is preliminary data.</text>
</comment>
<evidence type="ECO:0000256" key="3">
    <source>
        <dbReference type="ARBA" id="ARBA00022806"/>
    </source>
</evidence>
<dbReference type="InterPro" id="IPR014001">
    <property type="entry name" value="Helicase_ATP-bd"/>
</dbReference>
<accession>X1RW52</accession>
<protein>
    <recommendedName>
        <fullName evidence="5">Helicase ATP-binding domain-containing protein</fullName>
    </recommendedName>
</protein>
<evidence type="ECO:0000259" key="5">
    <source>
        <dbReference type="PROSITE" id="PS51192"/>
    </source>
</evidence>
<dbReference type="Pfam" id="PF04851">
    <property type="entry name" value="ResIII"/>
    <property type="match status" value="1"/>
</dbReference>
<keyword evidence="3" id="KW-0347">Helicase</keyword>
<dbReference type="SUPFAM" id="SSF52540">
    <property type="entry name" value="P-loop containing nucleoside triphosphate hydrolases"/>
    <property type="match status" value="2"/>
</dbReference>
<dbReference type="Gene3D" id="3.40.50.300">
    <property type="entry name" value="P-loop containing nucleotide triphosphate hydrolases"/>
    <property type="match status" value="1"/>
</dbReference>
<organism evidence="6">
    <name type="scientific">marine sediment metagenome</name>
    <dbReference type="NCBI Taxonomy" id="412755"/>
    <lineage>
        <taxon>unclassified sequences</taxon>
        <taxon>metagenomes</taxon>
        <taxon>ecological metagenomes</taxon>
    </lineage>
</organism>
<dbReference type="AlphaFoldDB" id="X1RW52"/>
<dbReference type="GO" id="GO:0005524">
    <property type="term" value="F:ATP binding"/>
    <property type="evidence" value="ECO:0007669"/>
    <property type="project" value="UniProtKB-KW"/>
</dbReference>
<keyword evidence="2" id="KW-0378">Hydrolase</keyword>
<sequence>MSYLGKKGYSIYKKDLTNKEQIYIKTELTVKPYLPKSPIQPESFPLYRESPQKIYLPRHFGVEHFGDVTENKLPLGDDIHLDFAGELREYQVNIVNKYVKAVGDSGGGLLDVDPGKGKTVMALNIISKLKKKALVIVHKSFLLNQWIERIQQFLPEARVGKIQGKIIDIEGKDIVIGMLQSLSQKDYPEDLFDSFGISIYDETHHLGAEVFSKSMMKCMTNYTLGLSGTMQRKDGLTKVFKMFLGNIIHKEKSNTSEHEVIVRAINYKVDDDEFNEMKYDYRGNPLYSTMISKLCNFNRRSEFIIDVLKNELDRNNDQQIMILAHNKSLITYLYKAVEHRNVGTVGYYIGGMKEEQLKESEGKKINY</sequence>
<feature type="domain" description="Helicase ATP-binding" evidence="5">
    <location>
        <begin position="99"/>
        <end position="248"/>
    </location>
</feature>
<dbReference type="GO" id="GO:0003677">
    <property type="term" value="F:DNA binding"/>
    <property type="evidence" value="ECO:0007669"/>
    <property type="project" value="InterPro"/>
</dbReference>
<keyword evidence="4" id="KW-0067">ATP-binding</keyword>
<evidence type="ECO:0000256" key="2">
    <source>
        <dbReference type="ARBA" id="ARBA00022801"/>
    </source>
</evidence>
<dbReference type="GO" id="GO:0016787">
    <property type="term" value="F:hydrolase activity"/>
    <property type="evidence" value="ECO:0007669"/>
    <property type="project" value="UniProtKB-KW"/>
</dbReference>
<dbReference type="InterPro" id="IPR050615">
    <property type="entry name" value="ATP-dep_DNA_Helicase"/>
</dbReference>
<dbReference type="SMART" id="SM00487">
    <property type="entry name" value="DEXDc"/>
    <property type="match status" value="1"/>
</dbReference>